<name>A0ACA6AW69_EHRCJ</name>
<accession>A0ACA6AW69</accession>
<proteinExistence type="predicted"/>
<dbReference type="EMBL" id="CP000107">
    <property type="protein sequence ID" value="AAZ68758.1"/>
    <property type="molecule type" value="Genomic_DNA"/>
</dbReference>
<keyword evidence="2" id="KW-1185">Reference proteome</keyword>
<dbReference type="Proteomes" id="UP000000435">
    <property type="component" value="Chromosome"/>
</dbReference>
<protein>
    <submittedName>
        <fullName evidence="1">Uncharacterized protein</fullName>
    </submittedName>
</protein>
<sequence length="214" mass="24695">MDTQLIIIILLAIFSFLFALFIAVSIYKCCVSCNDIKEDYKEECVEGDIQKELELLKQRNKELEDTVRKLNTELIISRADFQKQCSEMTKSLKDMSNIDNLTIEVAVLHKNLIDFAKRMESDLTKSSSEKLQCLSSEILLKLYQFCHSVLIRGQRNVKNEAMAQDLEHVQKIMFSIITQLTERQQLQTEEVSPEHQVHSTSVSSYGARNINQIE</sequence>
<organism evidence="1 2">
    <name type="scientific">Ehrlichia canis (strain Jake)</name>
    <dbReference type="NCBI Taxonomy" id="269484"/>
    <lineage>
        <taxon>Bacteria</taxon>
        <taxon>Pseudomonadati</taxon>
        <taxon>Pseudomonadota</taxon>
        <taxon>Alphaproteobacteria</taxon>
        <taxon>Rickettsiales</taxon>
        <taxon>Anaplasmataceae</taxon>
        <taxon>Ehrlichia</taxon>
    </lineage>
</organism>
<gene>
    <name evidence="1" type="ordered locus">Ecaj_0726</name>
</gene>
<evidence type="ECO:0000313" key="1">
    <source>
        <dbReference type="EMBL" id="AAZ68758.1"/>
    </source>
</evidence>
<evidence type="ECO:0000313" key="2">
    <source>
        <dbReference type="Proteomes" id="UP000000435"/>
    </source>
</evidence>
<reference evidence="2" key="1">
    <citation type="journal article" date="2006" name="J. Bacteriol.">
        <title>The genome of the obligately intracellular bacterium Ehrlichia canis reveals themes of complex membrane structure and immune evasion strategies.</title>
        <authorList>
            <person name="Mavromatis K."/>
            <person name="Doyle C.K."/>
            <person name="Lykidis A."/>
            <person name="Ivanova N."/>
            <person name="Francino M.P."/>
            <person name="Chain P."/>
            <person name="Shin M."/>
            <person name="Malfatti S."/>
            <person name="Larimer F."/>
            <person name="Copeland A."/>
            <person name="Detter J.C."/>
            <person name="Land M."/>
            <person name="Richardson P.M."/>
            <person name="Yu X.J."/>
            <person name="Walker D.H."/>
            <person name="McBride J.W."/>
            <person name="Kyrpides N.C."/>
        </authorList>
    </citation>
    <scope>NUCLEOTIDE SEQUENCE [LARGE SCALE GENOMIC DNA]</scope>
    <source>
        <strain evidence="2">Jake</strain>
    </source>
</reference>